<evidence type="ECO:0000259" key="9">
    <source>
        <dbReference type="PROSITE" id="PS50893"/>
    </source>
</evidence>
<organism evidence="11 12">
    <name type="scientific">Candidatus Thermofonsia Clade 1 bacterium</name>
    <dbReference type="NCBI Taxonomy" id="2364210"/>
    <lineage>
        <taxon>Bacteria</taxon>
        <taxon>Bacillati</taxon>
        <taxon>Chloroflexota</taxon>
        <taxon>Candidatus Thermofontia</taxon>
        <taxon>Candidatus Thermofonsia Clade 1</taxon>
    </lineage>
</organism>
<feature type="transmembrane region" description="Helical" evidence="8">
    <location>
        <begin position="70"/>
        <end position="89"/>
    </location>
</feature>
<dbReference type="Proteomes" id="UP000229681">
    <property type="component" value="Unassembled WGS sequence"/>
</dbReference>
<evidence type="ECO:0000256" key="3">
    <source>
        <dbReference type="ARBA" id="ARBA00022692"/>
    </source>
</evidence>
<dbReference type="InterPro" id="IPR003593">
    <property type="entry name" value="AAA+_ATPase"/>
</dbReference>
<protein>
    <submittedName>
        <fullName evidence="11">ABC transporter ATP-binding protein</fullName>
    </submittedName>
</protein>
<keyword evidence="4" id="KW-0547">Nucleotide-binding</keyword>
<dbReference type="Pfam" id="PF00005">
    <property type="entry name" value="ABC_tran"/>
    <property type="match status" value="1"/>
</dbReference>
<accession>A0A2M8PGE9</accession>
<evidence type="ECO:0000256" key="2">
    <source>
        <dbReference type="ARBA" id="ARBA00022448"/>
    </source>
</evidence>
<dbReference type="InterPro" id="IPR027417">
    <property type="entry name" value="P-loop_NTPase"/>
</dbReference>
<feature type="domain" description="ABC transmembrane type-1" evidence="10">
    <location>
        <begin position="36"/>
        <end position="318"/>
    </location>
</feature>
<dbReference type="CDD" id="cd18545">
    <property type="entry name" value="ABC_6TM_YknV_like"/>
    <property type="match status" value="1"/>
</dbReference>
<keyword evidence="6 8" id="KW-1133">Transmembrane helix</keyword>
<dbReference type="Gene3D" id="1.20.1560.10">
    <property type="entry name" value="ABC transporter type 1, transmembrane domain"/>
    <property type="match status" value="1"/>
</dbReference>
<sequence>MGMMGAAVAEADKVFDWAVTKRLLNYLAPYRRNVRIAFTGALLTVLGYIAGPPLIGLAVDEGILKGNWQYVLLGVMAYLMLDGAAQLGFRVQVLNMSYAGQRIIQRLRDELFAHIQRLSLSFFSSYETGKLIARVIGDVNVLREAITFAVVGAVRDILILFGIIIAMLFISLPLTLIALVVVAVVALMANYWRIYARKAYLLQRETNSANNAELSEAFNAVRVTQAYARQAYNYRRFAERINHAHLKSSLRAALIASLFFPGIELVGGVALGMLIYVGGSLVLQQSISVATLLTFVLYIEQLFFPIRMLAQRYNIFQAVMAAGSKIFALMDTPLDIQDAPDAVELPPIKGHVRFEDVSFAYPPLPSAERHKKHGANGQSSEYAESLSDQHTPPIVLRHVTLDVPAGATVALVGHTGAGKTSIVKLLARFYEVTEGRITVDGYDIRKVTQESLRRQMGVVTQETHLFSGTVMDNIRYGRLDASDEEVIEAAKAVGADAFISKLEHGYYTEVREGGALLSAGQKQLIAFARALLADPRILILDEATSSIDTQTEKLIQEALRRLLKGRTSFVIAHRLSTITNADIIVVMDHGRIVEHGTHAELLAKGGLYRDLYTMAYARPLEVTSLHQSAN</sequence>
<dbReference type="PROSITE" id="PS00211">
    <property type="entry name" value="ABC_TRANSPORTER_1"/>
    <property type="match status" value="1"/>
</dbReference>
<evidence type="ECO:0000256" key="7">
    <source>
        <dbReference type="ARBA" id="ARBA00023136"/>
    </source>
</evidence>
<dbReference type="InterPro" id="IPR036640">
    <property type="entry name" value="ABC1_TM_sf"/>
</dbReference>
<dbReference type="FunFam" id="3.40.50.300:FF:000287">
    <property type="entry name" value="Multidrug ABC transporter ATP-binding protein"/>
    <property type="match status" value="1"/>
</dbReference>
<evidence type="ECO:0000256" key="6">
    <source>
        <dbReference type="ARBA" id="ARBA00022989"/>
    </source>
</evidence>
<dbReference type="EMBL" id="PGTM01000041">
    <property type="protein sequence ID" value="PJF36629.1"/>
    <property type="molecule type" value="Genomic_DNA"/>
</dbReference>
<comment type="subcellular location">
    <subcellularLocation>
        <location evidence="1">Cell membrane</location>
        <topology evidence="1">Multi-pass membrane protein</topology>
    </subcellularLocation>
</comment>
<proteinExistence type="predicted"/>
<dbReference type="PANTHER" id="PTHR43394">
    <property type="entry name" value="ATP-DEPENDENT PERMEASE MDL1, MITOCHONDRIAL"/>
    <property type="match status" value="1"/>
</dbReference>
<dbReference type="GO" id="GO:0005886">
    <property type="term" value="C:plasma membrane"/>
    <property type="evidence" value="ECO:0007669"/>
    <property type="project" value="UniProtKB-SubCell"/>
</dbReference>
<dbReference type="GO" id="GO:0016887">
    <property type="term" value="F:ATP hydrolysis activity"/>
    <property type="evidence" value="ECO:0007669"/>
    <property type="project" value="InterPro"/>
</dbReference>
<evidence type="ECO:0000259" key="10">
    <source>
        <dbReference type="PROSITE" id="PS50929"/>
    </source>
</evidence>
<evidence type="ECO:0000313" key="11">
    <source>
        <dbReference type="EMBL" id="PJF36629.1"/>
    </source>
</evidence>
<feature type="transmembrane region" description="Helical" evidence="8">
    <location>
        <begin position="282"/>
        <end position="304"/>
    </location>
</feature>
<dbReference type="PANTHER" id="PTHR43394:SF1">
    <property type="entry name" value="ATP-BINDING CASSETTE SUB-FAMILY B MEMBER 10, MITOCHONDRIAL"/>
    <property type="match status" value="1"/>
</dbReference>
<evidence type="ECO:0000256" key="8">
    <source>
        <dbReference type="SAM" id="Phobius"/>
    </source>
</evidence>
<evidence type="ECO:0000313" key="12">
    <source>
        <dbReference type="Proteomes" id="UP000229681"/>
    </source>
</evidence>
<evidence type="ECO:0000256" key="4">
    <source>
        <dbReference type="ARBA" id="ARBA00022741"/>
    </source>
</evidence>
<dbReference type="PROSITE" id="PS50893">
    <property type="entry name" value="ABC_TRANSPORTER_2"/>
    <property type="match status" value="1"/>
</dbReference>
<keyword evidence="3 8" id="KW-0812">Transmembrane</keyword>
<dbReference type="AlphaFoldDB" id="A0A2M8PGE9"/>
<evidence type="ECO:0000256" key="5">
    <source>
        <dbReference type="ARBA" id="ARBA00022840"/>
    </source>
</evidence>
<keyword evidence="7 8" id="KW-0472">Membrane</keyword>
<dbReference type="InterPro" id="IPR011527">
    <property type="entry name" value="ABC1_TM_dom"/>
</dbReference>
<dbReference type="Gene3D" id="3.40.50.300">
    <property type="entry name" value="P-loop containing nucleotide triphosphate hydrolases"/>
    <property type="match status" value="1"/>
</dbReference>
<dbReference type="InterPro" id="IPR039421">
    <property type="entry name" value="Type_1_exporter"/>
</dbReference>
<dbReference type="InterPro" id="IPR003439">
    <property type="entry name" value="ABC_transporter-like_ATP-bd"/>
</dbReference>
<dbReference type="GO" id="GO:0015421">
    <property type="term" value="F:ABC-type oligopeptide transporter activity"/>
    <property type="evidence" value="ECO:0007669"/>
    <property type="project" value="TreeGrafter"/>
</dbReference>
<dbReference type="Pfam" id="PF00664">
    <property type="entry name" value="ABC_membrane"/>
    <property type="match status" value="1"/>
</dbReference>
<gene>
    <name evidence="11" type="ORF">CUN49_04520</name>
</gene>
<dbReference type="InterPro" id="IPR017871">
    <property type="entry name" value="ABC_transporter-like_CS"/>
</dbReference>
<keyword evidence="2" id="KW-0813">Transport</keyword>
<feature type="transmembrane region" description="Helical" evidence="8">
    <location>
        <begin position="146"/>
        <end position="170"/>
    </location>
</feature>
<feature type="transmembrane region" description="Helical" evidence="8">
    <location>
        <begin position="252"/>
        <end position="276"/>
    </location>
</feature>
<dbReference type="SMART" id="SM00382">
    <property type="entry name" value="AAA"/>
    <property type="match status" value="1"/>
</dbReference>
<reference evidence="11 12" key="1">
    <citation type="submission" date="2017-11" db="EMBL/GenBank/DDBJ databases">
        <title>Evolution of Phototrophy in the Chloroflexi Phylum Driven by Horizontal Gene Transfer.</title>
        <authorList>
            <person name="Ward L.M."/>
            <person name="Hemp J."/>
            <person name="Shih P.M."/>
            <person name="Mcglynn S.E."/>
            <person name="Fischer W."/>
        </authorList>
    </citation>
    <scope>NUCLEOTIDE SEQUENCE [LARGE SCALE GENOMIC DNA]</scope>
    <source>
        <strain evidence="11">JP3_13</strain>
    </source>
</reference>
<dbReference type="GO" id="GO:0005524">
    <property type="term" value="F:ATP binding"/>
    <property type="evidence" value="ECO:0007669"/>
    <property type="project" value="UniProtKB-KW"/>
</dbReference>
<keyword evidence="5 11" id="KW-0067">ATP-binding</keyword>
<dbReference type="SUPFAM" id="SSF52540">
    <property type="entry name" value="P-loop containing nucleoside triphosphate hydrolases"/>
    <property type="match status" value="1"/>
</dbReference>
<dbReference type="PROSITE" id="PS50929">
    <property type="entry name" value="ABC_TM1F"/>
    <property type="match status" value="1"/>
</dbReference>
<feature type="transmembrane region" description="Helical" evidence="8">
    <location>
        <begin position="176"/>
        <end position="194"/>
    </location>
</feature>
<comment type="caution">
    <text evidence="11">The sequence shown here is derived from an EMBL/GenBank/DDBJ whole genome shotgun (WGS) entry which is preliminary data.</text>
</comment>
<feature type="transmembrane region" description="Helical" evidence="8">
    <location>
        <begin position="36"/>
        <end position="58"/>
    </location>
</feature>
<name>A0A2M8PGE9_9CHLR</name>
<feature type="domain" description="ABC transporter" evidence="9">
    <location>
        <begin position="352"/>
        <end position="614"/>
    </location>
</feature>
<dbReference type="SUPFAM" id="SSF90123">
    <property type="entry name" value="ABC transporter transmembrane region"/>
    <property type="match status" value="1"/>
</dbReference>
<evidence type="ECO:0000256" key="1">
    <source>
        <dbReference type="ARBA" id="ARBA00004651"/>
    </source>
</evidence>